<dbReference type="eggNOG" id="COG0346">
    <property type="taxonomic scope" value="Bacteria"/>
</dbReference>
<dbReference type="SUPFAM" id="SSF54593">
    <property type="entry name" value="Glyoxalase/Bleomycin resistance protein/Dihydroxybiphenyl dioxygenase"/>
    <property type="match status" value="1"/>
</dbReference>
<dbReference type="CDD" id="cd06587">
    <property type="entry name" value="VOC"/>
    <property type="match status" value="1"/>
</dbReference>
<dbReference type="Pfam" id="PF18029">
    <property type="entry name" value="Glyoxalase_6"/>
    <property type="match status" value="1"/>
</dbReference>
<evidence type="ECO:0000313" key="3">
    <source>
        <dbReference type="Proteomes" id="UP000035009"/>
    </source>
</evidence>
<evidence type="ECO:0000313" key="2">
    <source>
        <dbReference type="EMBL" id="GAC78523.1"/>
    </source>
</evidence>
<gene>
    <name evidence="2" type="ORF">GM1_003_02620</name>
</gene>
<protein>
    <recommendedName>
        <fullName evidence="1">VOC domain-containing protein</fullName>
    </recommendedName>
</protein>
<dbReference type="Gene3D" id="3.10.180.10">
    <property type="entry name" value="2,3-Dihydroxybiphenyl 1,2-Dioxygenase, domain 1"/>
    <property type="match status" value="1"/>
</dbReference>
<dbReference type="AlphaFoldDB" id="M3VA47"/>
<evidence type="ECO:0000259" key="1">
    <source>
        <dbReference type="PROSITE" id="PS51819"/>
    </source>
</evidence>
<accession>M3VA47</accession>
<dbReference type="EMBL" id="BAOP01000003">
    <property type="protein sequence ID" value="GAC78523.1"/>
    <property type="molecule type" value="Genomic_DNA"/>
</dbReference>
<dbReference type="RefSeq" id="WP_008376576.1">
    <property type="nucleotide sequence ID" value="NZ_BAOP01000003.1"/>
</dbReference>
<dbReference type="InterPro" id="IPR037523">
    <property type="entry name" value="VOC_core"/>
</dbReference>
<dbReference type="InterPro" id="IPR041581">
    <property type="entry name" value="Glyoxalase_6"/>
</dbReference>
<dbReference type="Proteomes" id="UP000035009">
    <property type="component" value="Unassembled WGS sequence"/>
</dbReference>
<dbReference type="PANTHER" id="PTHR35908:SF1">
    <property type="entry name" value="CONSERVED PROTEIN"/>
    <property type="match status" value="1"/>
</dbReference>
<proteinExistence type="predicted"/>
<dbReference type="STRING" id="410332.SAMN04488550_2505"/>
<name>M3VA47_GORML</name>
<dbReference type="InterPro" id="IPR029068">
    <property type="entry name" value="Glyas_Bleomycin-R_OHBP_Dase"/>
</dbReference>
<dbReference type="OrthoDB" id="3212826at2"/>
<dbReference type="PROSITE" id="PS51819">
    <property type="entry name" value="VOC"/>
    <property type="match status" value="1"/>
</dbReference>
<sequence>MKNSLLNITFNTTDALGLAQWWASAFDGRIVDENDGWFVFVSLGEGRPGLAFQKVDAPAGGNRLHLDFGVDDMAAAVAGLVSAGATVVGERSMPGFTWTTLADPEGNEFCVAEHG</sequence>
<comment type="caution">
    <text evidence="2">The sequence shown here is derived from an EMBL/GenBank/DDBJ whole genome shotgun (WGS) entry which is preliminary data.</text>
</comment>
<dbReference type="PANTHER" id="PTHR35908">
    <property type="entry name" value="HYPOTHETICAL FUSION PROTEIN"/>
    <property type="match status" value="1"/>
</dbReference>
<organism evidence="2 3">
    <name type="scientific">Gordonia malaquae NBRC 108250</name>
    <dbReference type="NCBI Taxonomy" id="1223542"/>
    <lineage>
        <taxon>Bacteria</taxon>
        <taxon>Bacillati</taxon>
        <taxon>Actinomycetota</taxon>
        <taxon>Actinomycetes</taxon>
        <taxon>Mycobacteriales</taxon>
        <taxon>Gordoniaceae</taxon>
        <taxon>Gordonia</taxon>
    </lineage>
</organism>
<feature type="domain" description="VOC" evidence="1">
    <location>
        <begin position="4"/>
        <end position="114"/>
    </location>
</feature>
<reference evidence="2 3" key="1">
    <citation type="submission" date="2013-02" db="EMBL/GenBank/DDBJ databases">
        <title>Whole genome shotgun sequence of Gordonia malaquae NBRC 108250.</title>
        <authorList>
            <person name="Yoshida I."/>
            <person name="Hosoyama A."/>
            <person name="Tsuchikane K."/>
            <person name="Ando Y."/>
            <person name="Baba S."/>
            <person name="Ohji S."/>
            <person name="Hamada M."/>
            <person name="Tamura T."/>
            <person name="Yamazoe A."/>
            <person name="Yamazaki S."/>
            <person name="Fujita N."/>
        </authorList>
    </citation>
    <scope>NUCLEOTIDE SEQUENCE [LARGE SCALE GENOMIC DNA]</scope>
    <source>
        <strain evidence="2 3">NBRC 108250</strain>
    </source>
</reference>
<keyword evidence="3" id="KW-1185">Reference proteome</keyword>